<accession>A0ABP5BP21</accession>
<dbReference type="InterPro" id="IPR016181">
    <property type="entry name" value="Acyl_CoA_acyltransferase"/>
</dbReference>
<dbReference type="Pfam" id="PF13302">
    <property type="entry name" value="Acetyltransf_3"/>
    <property type="match status" value="1"/>
</dbReference>
<proteinExistence type="predicted"/>
<dbReference type="SUPFAM" id="SSF55729">
    <property type="entry name" value="Acyl-CoA N-acyltransferases (Nat)"/>
    <property type="match status" value="1"/>
</dbReference>
<evidence type="ECO:0000259" key="1">
    <source>
        <dbReference type="Pfam" id="PF13302"/>
    </source>
</evidence>
<dbReference type="InterPro" id="IPR000182">
    <property type="entry name" value="GNAT_dom"/>
</dbReference>
<reference evidence="3" key="1">
    <citation type="journal article" date="2019" name="Int. J. Syst. Evol. Microbiol.">
        <title>The Global Catalogue of Microorganisms (GCM) 10K type strain sequencing project: providing services to taxonomists for standard genome sequencing and annotation.</title>
        <authorList>
            <consortium name="The Broad Institute Genomics Platform"/>
            <consortium name="The Broad Institute Genome Sequencing Center for Infectious Disease"/>
            <person name="Wu L."/>
            <person name="Ma J."/>
        </authorList>
    </citation>
    <scope>NUCLEOTIDE SEQUENCE [LARGE SCALE GENOMIC DNA]</scope>
    <source>
        <strain evidence="3">JCM 13584</strain>
    </source>
</reference>
<gene>
    <name evidence="2" type="ORF">GCM10009717_13260</name>
</gene>
<keyword evidence="3" id="KW-1185">Reference proteome</keyword>
<organism evidence="2 3">
    <name type="scientific">Agromyces allii</name>
    <dbReference type="NCBI Taxonomy" id="393607"/>
    <lineage>
        <taxon>Bacteria</taxon>
        <taxon>Bacillati</taxon>
        <taxon>Actinomycetota</taxon>
        <taxon>Actinomycetes</taxon>
        <taxon>Micrococcales</taxon>
        <taxon>Microbacteriaceae</taxon>
        <taxon>Agromyces</taxon>
    </lineage>
</organism>
<name>A0ABP5BP21_9MICO</name>
<evidence type="ECO:0000313" key="3">
    <source>
        <dbReference type="Proteomes" id="UP001499954"/>
    </source>
</evidence>
<evidence type="ECO:0000313" key="2">
    <source>
        <dbReference type="EMBL" id="GAA1948253.1"/>
    </source>
</evidence>
<comment type="caution">
    <text evidence="2">The sequence shown here is derived from an EMBL/GenBank/DDBJ whole genome shotgun (WGS) entry which is preliminary data.</text>
</comment>
<dbReference type="Gene3D" id="3.40.630.30">
    <property type="match status" value="1"/>
</dbReference>
<protein>
    <recommendedName>
        <fullName evidence="1">N-acetyltransferase domain-containing protein</fullName>
    </recommendedName>
</protein>
<dbReference type="PANTHER" id="PTHR43792:SF1">
    <property type="entry name" value="N-ACETYLTRANSFERASE DOMAIN-CONTAINING PROTEIN"/>
    <property type="match status" value="1"/>
</dbReference>
<sequence length="202" mass="21645">MPLPHLRVMIDELRTDRLLLTPLTLDHVDDHFAVYGDPRTWAHLPSGVHTSRGDSARAIERSMQSRREFGFGQCAVVLREPIGALAPGSFIGSAGAAMLPFGAWNLGYRFAPEAWGHGLAGEAAAISLDAARRAQPDAPVTARALANNPASVRVLERLGLRLLWRGASSAAPSAAVTTHLERVVFADRELDAETLEAVIALG</sequence>
<dbReference type="Proteomes" id="UP001499954">
    <property type="component" value="Unassembled WGS sequence"/>
</dbReference>
<dbReference type="PANTHER" id="PTHR43792">
    <property type="entry name" value="GNAT FAMILY, PUTATIVE (AFU_ORTHOLOGUE AFUA_3G00765)-RELATED-RELATED"/>
    <property type="match status" value="1"/>
</dbReference>
<feature type="domain" description="N-acetyltransferase" evidence="1">
    <location>
        <begin position="17"/>
        <end position="161"/>
    </location>
</feature>
<dbReference type="EMBL" id="BAAAMK010000002">
    <property type="protein sequence ID" value="GAA1948253.1"/>
    <property type="molecule type" value="Genomic_DNA"/>
</dbReference>
<dbReference type="InterPro" id="IPR051531">
    <property type="entry name" value="N-acetyltransferase"/>
</dbReference>